<protein>
    <submittedName>
        <fullName evidence="2">Uncharacterized protein</fullName>
    </submittedName>
</protein>
<dbReference type="AlphaFoldDB" id="A0A0F9B3T1"/>
<sequence length="135" mass="15456">MDILANLLQPFLETMLAIFLPVVLGFLAVWIRSWIAKAKAEIAARDLEWLLVLAEQFVAAAEQAGITGELENLGEAKKQMVVDMLQAAADQRGLREIRRRGRRRGDLPCRLQCVCELERVQRDHRRGRLGRPRRK</sequence>
<evidence type="ECO:0000256" key="1">
    <source>
        <dbReference type="SAM" id="Phobius"/>
    </source>
</evidence>
<evidence type="ECO:0000313" key="2">
    <source>
        <dbReference type="EMBL" id="KKK79231.1"/>
    </source>
</evidence>
<accession>A0A0F9B3T1</accession>
<feature type="transmembrane region" description="Helical" evidence="1">
    <location>
        <begin position="15"/>
        <end position="35"/>
    </location>
</feature>
<dbReference type="EMBL" id="LAZR01054122">
    <property type="protein sequence ID" value="KKK79231.1"/>
    <property type="molecule type" value="Genomic_DNA"/>
</dbReference>
<gene>
    <name evidence="2" type="ORF">LCGC14_2835550</name>
</gene>
<proteinExistence type="predicted"/>
<dbReference type="InterPro" id="IPR010026">
    <property type="entry name" value="Phage_holin_LL-H"/>
</dbReference>
<organism evidence="2">
    <name type="scientific">marine sediment metagenome</name>
    <dbReference type="NCBI Taxonomy" id="412755"/>
    <lineage>
        <taxon>unclassified sequences</taxon>
        <taxon>metagenomes</taxon>
        <taxon>ecological metagenomes</taxon>
    </lineage>
</organism>
<reference evidence="2" key="1">
    <citation type="journal article" date="2015" name="Nature">
        <title>Complex archaea that bridge the gap between prokaryotes and eukaryotes.</title>
        <authorList>
            <person name="Spang A."/>
            <person name="Saw J.H."/>
            <person name="Jorgensen S.L."/>
            <person name="Zaremba-Niedzwiedzka K."/>
            <person name="Martijn J."/>
            <person name="Lind A.E."/>
            <person name="van Eijk R."/>
            <person name="Schleper C."/>
            <person name="Guy L."/>
            <person name="Ettema T.J."/>
        </authorList>
    </citation>
    <scope>NUCLEOTIDE SEQUENCE</scope>
</reference>
<keyword evidence="1" id="KW-0472">Membrane</keyword>
<keyword evidence="1" id="KW-1133">Transmembrane helix</keyword>
<name>A0A0F9B3T1_9ZZZZ</name>
<keyword evidence="1" id="KW-0812">Transmembrane</keyword>
<comment type="caution">
    <text evidence="2">The sequence shown here is derived from an EMBL/GenBank/DDBJ whole genome shotgun (WGS) entry which is preliminary data.</text>
</comment>
<dbReference type="Pfam" id="PF09682">
    <property type="entry name" value="Phage_holin_6_1"/>
    <property type="match status" value="1"/>
</dbReference>
<feature type="non-terminal residue" evidence="2">
    <location>
        <position position="135"/>
    </location>
</feature>